<gene>
    <name evidence="1" type="ORF">QP029_04185</name>
</gene>
<dbReference type="RefSeq" id="WP_284875588.1">
    <property type="nucleotide sequence ID" value="NZ_CP126970.1"/>
</dbReference>
<dbReference type="PIRSF" id="PIRSF024492">
    <property type="entry name" value="UCP024492"/>
    <property type="match status" value="1"/>
</dbReference>
<dbReference type="Proteomes" id="UP001238805">
    <property type="component" value="Chromosome"/>
</dbReference>
<evidence type="ECO:0000313" key="1">
    <source>
        <dbReference type="EMBL" id="WIM71013.1"/>
    </source>
</evidence>
<dbReference type="InterPro" id="IPR007438">
    <property type="entry name" value="DUF488"/>
</dbReference>
<evidence type="ECO:0000313" key="2">
    <source>
        <dbReference type="Proteomes" id="UP001238805"/>
    </source>
</evidence>
<accession>A0ABY8VS57</accession>
<dbReference type="Pfam" id="PF04343">
    <property type="entry name" value="DUF488"/>
    <property type="match status" value="1"/>
</dbReference>
<dbReference type="EMBL" id="CP126970">
    <property type="protein sequence ID" value="WIM71013.1"/>
    <property type="molecule type" value="Genomic_DNA"/>
</dbReference>
<dbReference type="PANTHER" id="PTHR39337:SF1">
    <property type="entry name" value="BLR5642 PROTEIN"/>
    <property type="match status" value="1"/>
</dbReference>
<proteinExistence type="predicted"/>
<protein>
    <submittedName>
        <fullName evidence="1">DUF488 domain-containing protein</fullName>
    </submittedName>
</protein>
<dbReference type="InterPro" id="IPR014519">
    <property type="entry name" value="UCP024492"/>
</dbReference>
<dbReference type="PANTHER" id="PTHR39337">
    <property type="entry name" value="BLR5642 PROTEIN"/>
    <property type="match status" value="1"/>
</dbReference>
<reference evidence="1 2" key="1">
    <citation type="submission" date="2023-05" db="EMBL/GenBank/DDBJ databases">
        <title>Corynebacterium suedekumii sp. nov. and Corynebacterium breve sp. nov. isolated from raw cow's milk.</title>
        <authorList>
            <person name="Baer M.K."/>
            <person name="Mehl L."/>
            <person name="Hellmuth R."/>
            <person name="Marke G."/>
            <person name="Lipski A."/>
        </authorList>
    </citation>
    <scope>NUCLEOTIDE SEQUENCE [LARGE SCALE GENOMIC DNA]</scope>
    <source>
        <strain evidence="1 2">LM112</strain>
    </source>
</reference>
<keyword evidence="2" id="KW-1185">Reference proteome</keyword>
<name>A0ABY8VS57_9CORY</name>
<organism evidence="1 2">
    <name type="scientific">Corynebacterium suedekumii</name>
    <dbReference type="NCBI Taxonomy" id="3049801"/>
    <lineage>
        <taxon>Bacteria</taxon>
        <taxon>Bacillati</taxon>
        <taxon>Actinomycetota</taxon>
        <taxon>Actinomycetes</taxon>
        <taxon>Mycobacteriales</taxon>
        <taxon>Corynebacteriaceae</taxon>
        <taxon>Corynebacterium</taxon>
    </lineage>
</organism>
<sequence>MRIFTVGHSTHAIGEFVDLLRAHGVEQVADIRTVPKSRHNPQFWGDALEASLGEAGIGYRWFRQLGGLRRTSDDSPNGAWRNASFRGHADYMQTPEFADGLAELEAWATEAPTALMCAEAVPWRCHRSLVGDSLLVRGWEVLDIFSLTKATPEKLTGFAVVDGDRITYPPEEGEQKR</sequence>